<dbReference type="PROSITE" id="PS50893">
    <property type="entry name" value="ABC_TRANSPORTER_2"/>
    <property type="match status" value="1"/>
</dbReference>
<dbReference type="SMART" id="SM00382">
    <property type="entry name" value="AAA"/>
    <property type="match status" value="1"/>
</dbReference>
<dbReference type="PANTHER" id="PTHR43158:SF5">
    <property type="entry name" value="ABC TRANSPORTER, ATP-BINDING PROTEIN"/>
    <property type="match status" value="1"/>
</dbReference>
<keyword evidence="5" id="KW-1185">Reference proteome</keyword>
<evidence type="ECO:0000313" key="5">
    <source>
        <dbReference type="Proteomes" id="UP000198833"/>
    </source>
</evidence>
<keyword evidence="1" id="KW-0547">Nucleotide-binding</keyword>
<dbReference type="GO" id="GO:0016887">
    <property type="term" value="F:ATP hydrolysis activity"/>
    <property type="evidence" value="ECO:0007669"/>
    <property type="project" value="InterPro"/>
</dbReference>
<gene>
    <name evidence="4" type="ORF">SAMN04488558_10165</name>
</gene>
<dbReference type="InterPro" id="IPR003439">
    <property type="entry name" value="ABC_transporter-like_ATP-bd"/>
</dbReference>
<evidence type="ECO:0000256" key="1">
    <source>
        <dbReference type="ARBA" id="ARBA00022741"/>
    </source>
</evidence>
<name>A0A1H8YX30_9LACT</name>
<sequence length="283" mass="32563">MLKMIELEKAYGKNMVLYNINLELNNQEGIYGLLGRNGAGKTTMMRMLYNMIPTYRGRIELNGQNLKDNPEALSQLIYVGGDIYKNNHLFQGKINKLLKVYQQLFANFDLDFAKKMLADFHLDQKSKFSKLSTGNKTLIQNILGLASRSAITILDEPTNGLDSVNRQIFFRHLIEDHQQHPRMFILSTHLIQEIEPYLTDVIMLKDAKILMHQPLSEIQNKAYRVINYQLNNKNIIHQENLSGLETIDIYDDLSKDEIEQIHQAGGKVDSLGLQALFNYLMEG</sequence>
<dbReference type="STRING" id="89093.SAMN04488558_10165"/>
<dbReference type="SUPFAM" id="SSF52540">
    <property type="entry name" value="P-loop containing nucleoside triphosphate hydrolases"/>
    <property type="match status" value="1"/>
</dbReference>
<feature type="domain" description="ABC transporter" evidence="3">
    <location>
        <begin position="2"/>
        <end position="231"/>
    </location>
</feature>
<dbReference type="Pfam" id="PF00005">
    <property type="entry name" value="ABC_tran"/>
    <property type="match status" value="1"/>
</dbReference>
<reference evidence="4 5" key="1">
    <citation type="submission" date="2016-10" db="EMBL/GenBank/DDBJ databases">
        <authorList>
            <person name="de Groot N.N."/>
        </authorList>
    </citation>
    <scope>NUCLEOTIDE SEQUENCE [LARGE SCALE GENOMIC DNA]</scope>
    <source>
        <strain evidence="4 5">DSM 15695</strain>
    </source>
</reference>
<evidence type="ECO:0000259" key="3">
    <source>
        <dbReference type="PROSITE" id="PS50893"/>
    </source>
</evidence>
<dbReference type="Proteomes" id="UP000198833">
    <property type="component" value="Unassembled WGS sequence"/>
</dbReference>
<dbReference type="Gene3D" id="3.40.50.300">
    <property type="entry name" value="P-loop containing nucleotide triphosphate hydrolases"/>
    <property type="match status" value="1"/>
</dbReference>
<dbReference type="GO" id="GO:0005524">
    <property type="term" value="F:ATP binding"/>
    <property type="evidence" value="ECO:0007669"/>
    <property type="project" value="UniProtKB-KW"/>
</dbReference>
<dbReference type="OrthoDB" id="9804819at2"/>
<organism evidence="4 5">
    <name type="scientific">Ignavigranum ruoffiae</name>
    <dbReference type="NCBI Taxonomy" id="89093"/>
    <lineage>
        <taxon>Bacteria</taxon>
        <taxon>Bacillati</taxon>
        <taxon>Bacillota</taxon>
        <taxon>Bacilli</taxon>
        <taxon>Lactobacillales</taxon>
        <taxon>Aerococcaceae</taxon>
        <taxon>Ignavigranum</taxon>
    </lineage>
</organism>
<dbReference type="InterPro" id="IPR003593">
    <property type="entry name" value="AAA+_ATPase"/>
</dbReference>
<dbReference type="PANTHER" id="PTHR43158">
    <property type="entry name" value="SKFA PEPTIDE EXPORT ATP-BINDING PROTEIN SKFE"/>
    <property type="match status" value="1"/>
</dbReference>
<evidence type="ECO:0000256" key="2">
    <source>
        <dbReference type="ARBA" id="ARBA00022840"/>
    </source>
</evidence>
<dbReference type="RefSeq" id="WP_092569609.1">
    <property type="nucleotide sequence ID" value="NZ_CP149446.1"/>
</dbReference>
<dbReference type="InterPro" id="IPR027417">
    <property type="entry name" value="P-loop_NTPase"/>
</dbReference>
<dbReference type="EMBL" id="FOEN01000001">
    <property type="protein sequence ID" value="SEP56785.1"/>
    <property type="molecule type" value="Genomic_DNA"/>
</dbReference>
<keyword evidence="2 4" id="KW-0067">ATP-binding</keyword>
<proteinExistence type="predicted"/>
<evidence type="ECO:0000313" key="4">
    <source>
        <dbReference type="EMBL" id="SEP56785.1"/>
    </source>
</evidence>
<dbReference type="AlphaFoldDB" id="A0A1H8YX30"/>
<accession>A0A1H8YX30</accession>
<protein>
    <submittedName>
        <fullName evidence="4">ABC-2 type transport system ATP-binding protein</fullName>
    </submittedName>
</protein>